<name>A0A7S0WTK0_9CHLO</name>
<dbReference type="GO" id="GO:0034551">
    <property type="term" value="P:mitochondrial respiratory chain complex III assembly"/>
    <property type="evidence" value="ECO:0007669"/>
    <property type="project" value="TreeGrafter"/>
</dbReference>
<reference evidence="4" key="1">
    <citation type="submission" date="2021-01" db="EMBL/GenBank/DDBJ databases">
        <authorList>
            <person name="Corre E."/>
            <person name="Pelletier E."/>
            <person name="Niang G."/>
            <person name="Scheremetjew M."/>
            <person name="Finn R."/>
            <person name="Kale V."/>
            <person name="Holt S."/>
            <person name="Cochrane G."/>
            <person name="Meng A."/>
            <person name="Brown T."/>
            <person name="Cohen L."/>
        </authorList>
    </citation>
    <scope>NUCLEOTIDE SEQUENCE</scope>
    <source>
        <strain evidence="4">SAG 11-49</strain>
    </source>
</reference>
<organism evidence="4">
    <name type="scientific">Chlamydomonas leiostraca</name>
    <dbReference type="NCBI Taxonomy" id="1034604"/>
    <lineage>
        <taxon>Eukaryota</taxon>
        <taxon>Viridiplantae</taxon>
        <taxon>Chlorophyta</taxon>
        <taxon>core chlorophytes</taxon>
        <taxon>Chlorophyceae</taxon>
        <taxon>CS clade</taxon>
        <taxon>Chlamydomonadales</taxon>
        <taxon>Chlamydomonadaceae</taxon>
        <taxon>Chlamydomonas</taxon>
    </lineage>
</organism>
<evidence type="ECO:0000313" key="4">
    <source>
        <dbReference type="EMBL" id="CAD8682160.1"/>
    </source>
</evidence>
<sequence>MLQQAARQIPRLWTSSVSLLQAQQGLGQPLGAALCQQIRESSSGLSSDQVKGLLKEFSAPPHSLQCERPSAIPSDMEKSTWGKLALKLLMFNDKYNQLIIGGQELYEAIKDQVDDKAMHKAFGMDPKVFYSTYTLLAVHVWLIVHRLGHLNTKEPKFFKQRFYNSFVADVERRIYDQGVQVGVGKWMRKLESVFYSSGLSFDKVLRGESEETMEGVVLREFFGNDASKRPQSQLLAAYLRHQLSCLQVTDDAAIMKGQVQFSRKPFDPFRTFAAPQGQGSGSGSVGEGADAPGVPR</sequence>
<evidence type="ECO:0000256" key="1">
    <source>
        <dbReference type="ARBA" id="ARBA00006407"/>
    </source>
</evidence>
<gene>
    <name evidence="4" type="ORF">CLEI1391_LOCUS10532</name>
</gene>
<accession>A0A7S0WTK0</accession>
<dbReference type="InterPro" id="IPR007129">
    <property type="entry name" value="Ubiqinol_cyt_c_chaperone_CPB3"/>
</dbReference>
<dbReference type="InterPro" id="IPR021150">
    <property type="entry name" value="Ubiq_cyt_c_chap"/>
</dbReference>
<protein>
    <recommendedName>
        <fullName evidence="3">Ubiquinol-cytochrome c chaperone domain-containing protein</fullName>
    </recommendedName>
</protein>
<dbReference type="Pfam" id="PF03981">
    <property type="entry name" value="Ubiq_cyt_C_chap"/>
    <property type="match status" value="1"/>
</dbReference>
<dbReference type="AlphaFoldDB" id="A0A7S0WTK0"/>
<evidence type="ECO:0000259" key="3">
    <source>
        <dbReference type="Pfam" id="PF03981"/>
    </source>
</evidence>
<proteinExistence type="inferred from homology"/>
<feature type="domain" description="Ubiquinol-cytochrome c chaperone" evidence="3">
    <location>
        <begin position="126"/>
        <end position="261"/>
    </location>
</feature>
<evidence type="ECO:0000256" key="2">
    <source>
        <dbReference type="SAM" id="MobiDB-lite"/>
    </source>
</evidence>
<dbReference type="EMBL" id="HBFB01018749">
    <property type="protein sequence ID" value="CAD8682160.1"/>
    <property type="molecule type" value="Transcribed_RNA"/>
</dbReference>
<comment type="similarity">
    <text evidence="1">Belongs to the CBP3 family.</text>
</comment>
<dbReference type="PANTHER" id="PTHR12184:SF1">
    <property type="entry name" value="UBIQUINOL-CYTOCHROME-C REDUCTASE COMPLEX ASSEMBLY FACTOR 1"/>
    <property type="match status" value="1"/>
</dbReference>
<feature type="region of interest" description="Disordered" evidence="2">
    <location>
        <begin position="271"/>
        <end position="296"/>
    </location>
</feature>
<dbReference type="GO" id="GO:0005739">
    <property type="term" value="C:mitochondrion"/>
    <property type="evidence" value="ECO:0007669"/>
    <property type="project" value="TreeGrafter"/>
</dbReference>
<dbReference type="PANTHER" id="PTHR12184">
    <property type="entry name" value="UBIQUINOL-CYTOCHROME C REDUCTASE COMPLEX ASSEMBLY FACTOR 1 FAMILY MEMBER"/>
    <property type="match status" value="1"/>
</dbReference>